<reference evidence="2 3" key="1">
    <citation type="submission" date="2018-06" db="EMBL/GenBank/DDBJ databases">
        <title>Extensive metabolic versatility and redundancy in microbially diverse, dynamic hydrothermal sediments.</title>
        <authorList>
            <person name="Dombrowski N."/>
            <person name="Teske A."/>
            <person name="Baker B.J."/>
        </authorList>
    </citation>
    <scope>NUCLEOTIDE SEQUENCE [LARGE SCALE GENOMIC DNA]</scope>
    <source>
        <strain evidence="2">B35_G9</strain>
    </source>
</reference>
<dbReference type="InterPro" id="IPR036866">
    <property type="entry name" value="RibonucZ/Hydroxyglut_hydro"/>
</dbReference>
<dbReference type="InterPro" id="IPR052926">
    <property type="entry name" value="Metallo-beta-lactamase_dom"/>
</dbReference>
<dbReference type="PANTHER" id="PTHR13754">
    <property type="entry name" value="METALLO-BETA-LACTAMASE SUPERFAMILY PROTEIN"/>
    <property type="match status" value="1"/>
</dbReference>
<dbReference type="InterPro" id="IPR001279">
    <property type="entry name" value="Metallo-B-lactamas"/>
</dbReference>
<dbReference type="CDD" id="cd07713">
    <property type="entry name" value="DHPS-like_MBL-fold"/>
    <property type="match status" value="1"/>
</dbReference>
<dbReference type="Gene3D" id="3.60.15.10">
    <property type="entry name" value="Ribonuclease Z/Hydroxyacylglutathione hydrolase-like"/>
    <property type="match status" value="2"/>
</dbReference>
<dbReference type="PANTHER" id="PTHR13754:SF13">
    <property type="entry name" value="METALLO-BETA-LACTAMASE SUPERFAMILY PROTEIN (AFU_ORTHOLOGUE AFUA_3G07630)"/>
    <property type="match status" value="1"/>
</dbReference>
<keyword evidence="2" id="KW-0378">Hydrolase</keyword>
<organism evidence="2 3">
    <name type="scientific">candidate division TA06 bacterium</name>
    <dbReference type="NCBI Taxonomy" id="2250710"/>
    <lineage>
        <taxon>Bacteria</taxon>
        <taxon>Bacteria division TA06</taxon>
    </lineage>
</organism>
<dbReference type="GO" id="GO:0016740">
    <property type="term" value="F:transferase activity"/>
    <property type="evidence" value="ECO:0007669"/>
    <property type="project" value="TreeGrafter"/>
</dbReference>
<protein>
    <submittedName>
        <fullName evidence="2">MBL fold metallo-hydrolase</fullName>
    </submittedName>
</protein>
<feature type="non-terminal residue" evidence="2">
    <location>
        <position position="200"/>
    </location>
</feature>
<dbReference type="GO" id="GO:0016787">
    <property type="term" value="F:hydrolase activity"/>
    <property type="evidence" value="ECO:0007669"/>
    <property type="project" value="UniProtKB-KW"/>
</dbReference>
<accession>A0A660S484</accession>
<evidence type="ECO:0000313" key="3">
    <source>
        <dbReference type="Proteomes" id="UP000282321"/>
    </source>
</evidence>
<dbReference type="SUPFAM" id="SSF56281">
    <property type="entry name" value="Metallo-hydrolase/oxidoreductase"/>
    <property type="match status" value="1"/>
</dbReference>
<dbReference type="SMART" id="SM00849">
    <property type="entry name" value="Lactamase_B"/>
    <property type="match status" value="1"/>
</dbReference>
<evidence type="ECO:0000259" key="1">
    <source>
        <dbReference type="SMART" id="SM00849"/>
    </source>
</evidence>
<proteinExistence type="predicted"/>
<dbReference type="InterPro" id="IPR041712">
    <property type="entry name" value="DHPS-like_MBL-fold"/>
</dbReference>
<gene>
    <name evidence="2" type="ORF">DRP44_08630</name>
</gene>
<name>A0A660S484_UNCT6</name>
<feature type="domain" description="Metallo-beta-lactamase" evidence="1">
    <location>
        <begin position="20"/>
        <end position="184"/>
    </location>
</feature>
<dbReference type="EMBL" id="QNBC01000182">
    <property type="protein sequence ID" value="RKX64216.1"/>
    <property type="molecule type" value="Genomic_DNA"/>
</dbReference>
<sequence length="200" mass="22836">MKITIIYDNRKFVDNLIPDWGFSCFIEAYGKNLLFDTGANADILFENMKTLNLDKKEIDMVFISHPHLDHTGGLKKVLERYKAKIYIPPSFPRLSYIKNAIRIEKSRMLIDNFYSTGELGGIEQSLVIKTKDGVVVVVGCGHPGVKRIIKVASEFGRPIWLIGGLHGFNDFDVIKDIDYICPLHCTFFANDLKDIYPEKF</sequence>
<comment type="caution">
    <text evidence="2">The sequence shown here is derived from an EMBL/GenBank/DDBJ whole genome shotgun (WGS) entry which is preliminary data.</text>
</comment>
<dbReference type="AlphaFoldDB" id="A0A660S484"/>
<dbReference type="Pfam" id="PF00753">
    <property type="entry name" value="Lactamase_B"/>
    <property type="match status" value="1"/>
</dbReference>
<dbReference type="Proteomes" id="UP000282321">
    <property type="component" value="Unassembled WGS sequence"/>
</dbReference>
<evidence type="ECO:0000313" key="2">
    <source>
        <dbReference type="EMBL" id="RKX64216.1"/>
    </source>
</evidence>